<dbReference type="EMBL" id="UARK01000023">
    <property type="protein sequence ID" value="SPW30767.1"/>
    <property type="molecule type" value="Genomic_DNA"/>
</dbReference>
<accession>A0A6H9XH08</accession>
<dbReference type="AlphaFoldDB" id="A0A6H9XH08"/>
<feature type="compositionally biased region" description="Polar residues" evidence="1">
    <location>
        <begin position="86"/>
        <end position="107"/>
    </location>
</feature>
<reference evidence="4 5" key="1">
    <citation type="submission" date="2018-06" db="EMBL/GenBank/DDBJ databases">
        <authorList>
            <consortium name="Pathogen Informatics"/>
            <person name="Doyle S."/>
        </authorList>
    </citation>
    <scope>NUCLEOTIDE SEQUENCE [LARGE SCALE GENOMIC DNA]</scope>
    <source>
        <strain evidence="4 5">NCTC10254</strain>
    </source>
</reference>
<protein>
    <submittedName>
        <fullName evidence="4">Bacterial surface protein 26-residue repeat</fullName>
    </submittedName>
</protein>
<keyword evidence="2" id="KW-1133">Transmembrane helix</keyword>
<keyword evidence="2" id="KW-0472">Membrane</keyword>
<organism evidence="4 5">
    <name type="scientific">Corynebacterium matruchotii</name>
    <dbReference type="NCBI Taxonomy" id="43768"/>
    <lineage>
        <taxon>Bacteria</taxon>
        <taxon>Bacillati</taxon>
        <taxon>Actinomycetota</taxon>
        <taxon>Actinomycetes</taxon>
        <taxon>Mycobacteriales</taxon>
        <taxon>Corynebacteriaceae</taxon>
        <taxon>Corynebacterium</taxon>
    </lineage>
</organism>
<dbReference type="GeneID" id="84574085"/>
<gene>
    <name evidence="4" type="ORF">NCTC10254_01875</name>
</gene>
<dbReference type="InterPro" id="IPR011889">
    <property type="entry name" value="Liste_lipo_26"/>
</dbReference>
<evidence type="ECO:0000313" key="4">
    <source>
        <dbReference type="EMBL" id="SPW30767.1"/>
    </source>
</evidence>
<dbReference type="Proteomes" id="UP000249886">
    <property type="component" value="Unassembled WGS sequence"/>
</dbReference>
<evidence type="ECO:0000256" key="3">
    <source>
        <dbReference type="SAM" id="SignalP"/>
    </source>
</evidence>
<feature type="region of interest" description="Disordered" evidence="1">
    <location>
        <begin position="72"/>
        <end position="166"/>
    </location>
</feature>
<comment type="caution">
    <text evidence="4">The sequence shown here is derived from an EMBL/GenBank/DDBJ whole genome shotgun (WGS) entry which is preliminary data.</text>
</comment>
<dbReference type="RefSeq" id="WP_112767218.1">
    <property type="nucleotide sequence ID" value="NZ_CAUOLB010000007.1"/>
</dbReference>
<keyword evidence="2" id="KW-0812">Transmembrane</keyword>
<feature type="transmembrane region" description="Helical" evidence="2">
    <location>
        <begin position="581"/>
        <end position="602"/>
    </location>
</feature>
<evidence type="ECO:0000256" key="1">
    <source>
        <dbReference type="SAM" id="MobiDB-lite"/>
    </source>
</evidence>
<dbReference type="Pfam" id="PF03382">
    <property type="entry name" value="DUF285"/>
    <property type="match status" value="1"/>
</dbReference>
<sequence>MSKRTRASHRWAACLSTAVLTGCTLFATAAPAAAQIELGVEVSPVAVVPVVIAPGVPVPIVGPSIPLNNEPAPAAPQVPAPAVPQIPNNSGSGQAATPNGDSHQQNPPQYPEATVPRGAQHPTSETPHSSTEPSTSSSATSSTSTSSTSTSSNGSESATAATAAESAKEKSLRENFISSNPDAFVFTVDTRLTGDSSKSFSMSAPGVGDAEPHFKVTCDIANPSNSFKVDKPNDSAACNYDNPGEYTIGIQGAIPRLQLGFSGGRPQTTDALLRVDSWGTNQWRSMEGMFQRATNVQFTPYAGAPDLNKVRSTAYMFDGATRFDSDIAAWNTNSVTSMAGMFNKAQAFNGDISGWDTSNVTEMHSMFAHAKTFSADISSWDTSKVQDMTAMFDGATDFDINLRTWNVGSLTKANNIFDHSGLSPINYSSTLDGWVRSEKAPRNLTIGAEGVYWCPHPSFDEAKTLMNERGWVRNDAGAASEYQGPVISVVNKQDLDSEKKGPVTIVITTDEPLRGISSEWKEVAGKKNTYSRVFDKDETTTVKAWDNFGNPSLAMITVSGFDIAPTSLADDNTAESRSLRYATISAFSLLVLLLGVFAAYVVHDRRRTRKDAAYRRLKELQSSATNNTP</sequence>
<feature type="chain" id="PRO_5043215376" evidence="3">
    <location>
        <begin position="30"/>
        <end position="629"/>
    </location>
</feature>
<evidence type="ECO:0000256" key="2">
    <source>
        <dbReference type="SAM" id="Phobius"/>
    </source>
</evidence>
<proteinExistence type="predicted"/>
<dbReference type="InterPro" id="IPR005046">
    <property type="entry name" value="DUF285"/>
</dbReference>
<feature type="compositionally biased region" description="Pro residues" evidence="1">
    <location>
        <begin position="73"/>
        <end position="84"/>
    </location>
</feature>
<evidence type="ECO:0000313" key="5">
    <source>
        <dbReference type="Proteomes" id="UP000249886"/>
    </source>
</evidence>
<dbReference type="PROSITE" id="PS51257">
    <property type="entry name" value="PROKAR_LIPOPROTEIN"/>
    <property type="match status" value="1"/>
</dbReference>
<dbReference type="NCBIfam" id="TIGR02167">
    <property type="entry name" value="Liste_lipo_26"/>
    <property type="match status" value="2"/>
</dbReference>
<keyword evidence="3" id="KW-0732">Signal</keyword>
<name>A0A6H9XH08_9CORY</name>
<feature type="compositionally biased region" description="Low complexity" evidence="1">
    <location>
        <begin position="122"/>
        <end position="165"/>
    </location>
</feature>
<feature type="signal peptide" evidence="3">
    <location>
        <begin position="1"/>
        <end position="29"/>
    </location>
</feature>